<dbReference type="InterPro" id="IPR043502">
    <property type="entry name" value="DNA/RNA_pol_sf"/>
</dbReference>
<keyword evidence="6" id="KW-0695">RNA-directed DNA polymerase</keyword>
<dbReference type="PANTHER" id="PTHR37984">
    <property type="entry name" value="PROTEIN CBG26694"/>
    <property type="match status" value="1"/>
</dbReference>
<dbReference type="InterPro" id="IPR036397">
    <property type="entry name" value="RNaseH_sf"/>
</dbReference>
<dbReference type="InterPro" id="IPR041373">
    <property type="entry name" value="RT_RNaseH"/>
</dbReference>
<dbReference type="Gene3D" id="3.30.70.270">
    <property type="match status" value="1"/>
</dbReference>
<reference evidence="9" key="1">
    <citation type="submission" date="2021-02" db="EMBL/GenBank/DDBJ databases">
        <authorList>
            <person name="Nowell W R."/>
        </authorList>
    </citation>
    <scope>NUCLEOTIDE SEQUENCE</scope>
</reference>
<gene>
    <name evidence="9" type="ORF">GPM918_LOCUS27974</name>
    <name evidence="10" type="ORF">SRO942_LOCUS28408</name>
</gene>
<protein>
    <recommendedName>
        <fullName evidence="8">Integrase catalytic domain-containing protein</fullName>
    </recommendedName>
</protein>
<dbReference type="PANTHER" id="PTHR37984:SF5">
    <property type="entry name" value="PROTEIN NYNRIN-LIKE"/>
    <property type="match status" value="1"/>
</dbReference>
<dbReference type="Pfam" id="PF17921">
    <property type="entry name" value="Integrase_H2C2"/>
    <property type="match status" value="1"/>
</dbReference>
<dbReference type="SUPFAM" id="SSF53098">
    <property type="entry name" value="Ribonuclease H-like"/>
    <property type="match status" value="1"/>
</dbReference>
<organism evidence="9 11">
    <name type="scientific">Didymodactylos carnosus</name>
    <dbReference type="NCBI Taxonomy" id="1234261"/>
    <lineage>
        <taxon>Eukaryota</taxon>
        <taxon>Metazoa</taxon>
        <taxon>Spiralia</taxon>
        <taxon>Gnathifera</taxon>
        <taxon>Rotifera</taxon>
        <taxon>Eurotatoria</taxon>
        <taxon>Bdelloidea</taxon>
        <taxon>Philodinida</taxon>
        <taxon>Philodinidae</taxon>
        <taxon>Didymodactylos</taxon>
    </lineage>
</organism>
<sequence length="805" mass="92264">MVANLTPRWTHIRCGQKLTYFDPFSSASSAQKPKEVDDTFANISQESPKPELKEGYKSSSYSIADKKLDAYIDKLRKTLQQQDPSYSLIQNSKAKIKFDTDVGEGDSGSLFSLSALSVFKNQSTDERPETFPNVSVYPLVKRTNFADFEPVDSQLSAVRAKERLEPITKTRDTTHNPGDWLSKLDLKSAELSVNQHNQLRQLLHQYSDIFSSKPGRTNVVKHHIDVGDSRPIKQGPYRLLNPERKAECTKQTAEMLNNDVAEPSFGPWASPVTLVPTKDGTLRFCIDFRKLNEVTVKDTYPIPRIDDTLDALKGLTGYYRRFIKNYAEVVEPLFDSIREKHNPLDACDYGLGAVLAQNIERKEHVIAYASLQPCERKYSAPERECLAIVWGTQHFRPYLEGRPFEVWTDHRSLQWLRNIKDPTSRLARWAMKLDAYDMVIKHRPVENQEVAVNLWDHCNILDDIKLAQRQDKNYSPIISFIQDDIQPDDEVLHRNLENLVKTHRVIDGKLYRIRKFEENSPLKNNLSPHLLVVPKSKRLEILKLAHDHPLSGHLGRRKTLHRLSIRFFWEGMRRDVAQYVRSCDLCQRFKAANEKKAGLMQSHVVQSPWNTIGIDLTGPLPKTPRGNTYILVVTDYFTKWVELFPLGGIKSKQIAQVLHDEVICRHGVPVKIVSDNGAQFVAEIFRETLKIMGIRHRTTALYHPQSNLSERVNRTLKPMLAIFAQNDKESWDIRLPQLALAIRAAINESTGQTPAFLMYGRELKLPLDLMYGPEVDVLDELRSSDEVRAYTERLKAILESAHESA</sequence>
<evidence type="ECO:0000256" key="3">
    <source>
        <dbReference type="ARBA" id="ARBA00022722"/>
    </source>
</evidence>
<dbReference type="Pfam" id="PF17917">
    <property type="entry name" value="RT_RNaseH"/>
    <property type="match status" value="1"/>
</dbReference>
<dbReference type="GO" id="GO:0016787">
    <property type="term" value="F:hydrolase activity"/>
    <property type="evidence" value="ECO:0007669"/>
    <property type="project" value="UniProtKB-KW"/>
</dbReference>
<evidence type="ECO:0000256" key="5">
    <source>
        <dbReference type="ARBA" id="ARBA00022801"/>
    </source>
</evidence>
<dbReference type="Proteomes" id="UP000663829">
    <property type="component" value="Unassembled WGS sequence"/>
</dbReference>
<evidence type="ECO:0000313" key="11">
    <source>
        <dbReference type="Proteomes" id="UP000663829"/>
    </source>
</evidence>
<name>A0A815CXW7_9BILA</name>
<dbReference type="FunFam" id="1.10.340.70:FF:000001">
    <property type="entry name" value="Retrovirus-related Pol polyprotein from transposon gypsy-like Protein"/>
    <property type="match status" value="1"/>
</dbReference>
<feature type="domain" description="Integrase catalytic" evidence="8">
    <location>
        <begin position="604"/>
        <end position="762"/>
    </location>
</feature>
<dbReference type="AlphaFoldDB" id="A0A815CXW7"/>
<dbReference type="Gene3D" id="3.10.10.10">
    <property type="entry name" value="HIV Type 1 Reverse Transcriptase, subunit A, domain 1"/>
    <property type="match status" value="1"/>
</dbReference>
<dbReference type="CDD" id="cd09274">
    <property type="entry name" value="RNase_HI_RT_Ty3"/>
    <property type="match status" value="1"/>
</dbReference>
<dbReference type="InterPro" id="IPR043128">
    <property type="entry name" value="Rev_trsase/Diguanyl_cyclase"/>
</dbReference>
<dbReference type="Pfam" id="PF00665">
    <property type="entry name" value="rve"/>
    <property type="match status" value="1"/>
</dbReference>
<dbReference type="InterPro" id="IPR050951">
    <property type="entry name" value="Retrovirus_Pol_polyprotein"/>
</dbReference>
<keyword evidence="4" id="KW-0255">Endonuclease</keyword>
<evidence type="ECO:0000256" key="1">
    <source>
        <dbReference type="ARBA" id="ARBA00022679"/>
    </source>
</evidence>
<dbReference type="SUPFAM" id="SSF56672">
    <property type="entry name" value="DNA/RNA polymerases"/>
    <property type="match status" value="1"/>
</dbReference>
<dbReference type="GO" id="GO:0003964">
    <property type="term" value="F:RNA-directed DNA polymerase activity"/>
    <property type="evidence" value="ECO:0007669"/>
    <property type="project" value="UniProtKB-KW"/>
</dbReference>
<dbReference type="EMBL" id="CAJOBC010032110">
    <property type="protein sequence ID" value="CAF4094636.1"/>
    <property type="molecule type" value="Genomic_DNA"/>
</dbReference>
<evidence type="ECO:0000313" key="9">
    <source>
        <dbReference type="EMBL" id="CAF1289764.1"/>
    </source>
</evidence>
<keyword evidence="3" id="KW-0540">Nuclease</keyword>
<dbReference type="InterPro" id="IPR041588">
    <property type="entry name" value="Integrase_H2C2"/>
</dbReference>
<dbReference type="Gene3D" id="3.30.420.10">
    <property type="entry name" value="Ribonuclease H-like superfamily/Ribonuclease H"/>
    <property type="match status" value="1"/>
</dbReference>
<dbReference type="GO" id="GO:0003676">
    <property type="term" value="F:nucleic acid binding"/>
    <property type="evidence" value="ECO:0007669"/>
    <property type="project" value="InterPro"/>
</dbReference>
<dbReference type="FunFam" id="3.30.420.10:FF:000032">
    <property type="entry name" value="Retrovirus-related Pol polyprotein from transposon 297-like Protein"/>
    <property type="match status" value="1"/>
</dbReference>
<dbReference type="GO" id="GO:0004519">
    <property type="term" value="F:endonuclease activity"/>
    <property type="evidence" value="ECO:0007669"/>
    <property type="project" value="UniProtKB-KW"/>
</dbReference>
<keyword evidence="1" id="KW-0808">Transferase</keyword>
<dbReference type="Gene3D" id="1.10.340.70">
    <property type="match status" value="1"/>
</dbReference>
<accession>A0A815CXW7</accession>
<dbReference type="PROSITE" id="PS50994">
    <property type="entry name" value="INTEGRASE"/>
    <property type="match status" value="1"/>
</dbReference>
<keyword evidence="2" id="KW-0548">Nucleotidyltransferase</keyword>
<keyword evidence="11" id="KW-1185">Reference proteome</keyword>
<proteinExistence type="predicted"/>
<dbReference type="InterPro" id="IPR012337">
    <property type="entry name" value="RNaseH-like_sf"/>
</dbReference>
<dbReference type="Gene3D" id="3.10.20.370">
    <property type="match status" value="1"/>
</dbReference>
<evidence type="ECO:0000313" key="10">
    <source>
        <dbReference type="EMBL" id="CAF4094636.1"/>
    </source>
</evidence>
<evidence type="ECO:0000256" key="2">
    <source>
        <dbReference type="ARBA" id="ARBA00022695"/>
    </source>
</evidence>
<keyword evidence="5" id="KW-0378">Hydrolase</keyword>
<dbReference type="InterPro" id="IPR001584">
    <property type="entry name" value="Integrase_cat-core"/>
</dbReference>
<dbReference type="FunFam" id="3.10.20.370:FF:000001">
    <property type="entry name" value="Retrovirus-related Pol polyprotein from transposon 17.6-like protein"/>
    <property type="match status" value="1"/>
</dbReference>
<feature type="region of interest" description="Disordered" evidence="7">
    <location>
        <begin position="26"/>
        <end position="55"/>
    </location>
</feature>
<comment type="caution">
    <text evidence="9">The sequence shown here is derived from an EMBL/GenBank/DDBJ whole genome shotgun (WGS) entry which is preliminary data.</text>
</comment>
<evidence type="ECO:0000259" key="8">
    <source>
        <dbReference type="PROSITE" id="PS50994"/>
    </source>
</evidence>
<evidence type="ECO:0000256" key="6">
    <source>
        <dbReference type="ARBA" id="ARBA00022918"/>
    </source>
</evidence>
<dbReference type="OrthoDB" id="425619at2759"/>
<dbReference type="GO" id="GO:0015074">
    <property type="term" value="P:DNA integration"/>
    <property type="evidence" value="ECO:0007669"/>
    <property type="project" value="InterPro"/>
</dbReference>
<evidence type="ECO:0000256" key="7">
    <source>
        <dbReference type="SAM" id="MobiDB-lite"/>
    </source>
</evidence>
<evidence type="ECO:0000256" key="4">
    <source>
        <dbReference type="ARBA" id="ARBA00022759"/>
    </source>
</evidence>
<dbReference type="Proteomes" id="UP000681722">
    <property type="component" value="Unassembled WGS sequence"/>
</dbReference>
<dbReference type="EMBL" id="CAJNOQ010011999">
    <property type="protein sequence ID" value="CAF1289764.1"/>
    <property type="molecule type" value="Genomic_DNA"/>
</dbReference>